<gene>
    <name evidence="1" type="ORF">ECRASSUSDP1_LOCUS7590</name>
</gene>
<proteinExistence type="predicted"/>
<comment type="caution">
    <text evidence="1">The sequence shown here is derived from an EMBL/GenBank/DDBJ whole genome shotgun (WGS) entry which is preliminary data.</text>
</comment>
<dbReference type="Proteomes" id="UP001295684">
    <property type="component" value="Unassembled WGS sequence"/>
</dbReference>
<dbReference type="AlphaFoldDB" id="A0AAD1UCH0"/>
<organism evidence="1 2">
    <name type="scientific">Euplotes crassus</name>
    <dbReference type="NCBI Taxonomy" id="5936"/>
    <lineage>
        <taxon>Eukaryota</taxon>
        <taxon>Sar</taxon>
        <taxon>Alveolata</taxon>
        <taxon>Ciliophora</taxon>
        <taxon>Intramacronucleata</taxon>
        <taxon>Spirotrichea</taxon>
        <taxon>Hypotrichia</taxon>
        <taxon>Euplotida</taxon>
        <taxon>Euplotidae</taxon>
        <taxon>Moneuplotes</taxon>
    </lineage>
</organism>
<evidence type="ECO:0000313" key="2">
    <source>
        <dbReference type="Proteomes" id="UP001295684"/>
    </source>
</evidence>
<reference evidence="1" key="1">
    <citation type="submission" date="2023-07" db="EMBL/GenBank/DDBJ databases">
        <authorList>
            <consortium name="AG Swart"/>
            <person name="Singh M."/>
            <person name="Singh A."/>
            <person name="Seah K."/>
            <person name="Emmerich C."/>
        </authorList>
    </citation>
    <scope>NUCLEOTIDE SEQUENCE</scope>
    <source>
        <strain evidence="1">DP1</strain>
    </source>
</reference>
<accession>A0AAD1UCH0</accession>
<name>A0AAD1UCH0_EUPCR</name>
<keyword evidence="2" id="KW-1185">Reference proteome</keyword>
<protein>
    <submittedName>
        <fullName evidence="1">Uncharacterized protein</fullName>
    </submittedName>
</protein>
<dbReference type="EMBL" id="CAMPGE010007396">
    <property type="protein sequence ID" value="CAI2366317.1"/>
    <property type="molecule type" value="Genomic_DNA"/>
</dbReference>
<evidence type="ECO:0000313" key="1">
    <source>
        <dbReference type="EMBL" id="CAI2366317.1"/>
    </source>
</evidence>
<sequence length="121" mass="13801">MKVKFKSFNFSQKQFCKILTACGEHYNLKFGDCEIHISDLNRLECTKPSIEFLNLHECDIIQPLKNPDCNVLVEKIVYFALHHSLNQLIIQLKVNTTSLEPPKDSTGVYSEPDPCLCEGKA</sequence>